<dbReference type="EMBL" id="CP039730">
    <property type="protein sequence ID" value="QHT44886.1"/>
    <property type="molecule type" value="Genomic_DNA"/>
</dbReference>
<name>A0A1A7T3Z3_ENTFC</name>
<accession>A0A1A7T3Z3</accession>
<dbReference type="Proteomes" id="UP000249070">
    <property type="component" value="Unassembled WGS sequence"/>
</dbReference>
<sequence length="132" mass="15187">MRLRRNKNYTTIILEDFTDQELLIVGKTKADFIEKGNASIVKASKIAVEKYFDSLEESAKEIFNGEKAGSYELDGIRFSLIPTTENIIPKKLYYIFSSEKHTSMKPCIFDWQWLIDAVLDVKCSKYNITLGC</sequence>
<dbReference type="EMBL" id="QHGU01000012">
    <property type="protein sequence ID" value="PZM56467.1"/>
    <property type="molecule type" value="Genomic_DNA"/>
</dbReference>
<evidence type="ECO:0000313" key="1">
    <source>
        <dbReference type="EMBL" id="PZM56467.1"/>
    </source>
</evidence>
<keyword evidence="2" id="KW-0614">Plasmid</keyword>
<evidence type="ECO:0000313" key="3">
    <source>
        <dbReference type="Proteomes" id="UP000249070"/>
    </source>
</evidence>
<geneLocation type="plasmid" evidence="2">
    <name>pZY2</name>
</geneLocation>
<dbReference type="AlphaFoldDB" id="A0A1A7T3Z3"/>
<proteinExistence type="predicted"/>
<reference evidence="1 3" key="1">
    <citation type="submission" date="2018-05" db="EMBL/GenBank/DDBJ databases">
        <title>Vancomycin-resistant Enterococcus faecium strain from Chelyabinsk, Russia.</title>
        <authorList>
            <person name="Gostev V."/>
            <person name="Goncharov A."/>
            <person name="Kolodzhieva V."/>
            <person name="Suvorov A."/>
            <person name="Sidorenko S."/>
            <person name="Zueva L."/>
        </authorList>
    </citation>
    <scope>NUCLEOTIDE SEQUENCE [LARGE SCALE GENOMIC DNA]</scope>
    <source>
        <strain evidence="1 3">20</strain>
    </source>
</reference>
<gene>
    <name evidence="1" type="ORF">DKP91_03705</name>
    <name evidence="2" type="ORF">FCF09_14490</name>
</gene>
<protein>
    <submittedName>
        <fullName evidence="2">Uncharacterized protein</fullName>
    </submittedName>
</protein>
<organism evidence="2">
    <name type="scientific">Enterococcus faecium</name>
    <name type="common">Streptococcus faecium</name>
    <dbReference type="NCBI Taxonomy" id="1352"/>
    <lineage>
        <taxon>Bacteria</taxon>
        <taxon>Bacillati</taxon>
        <taxon>Bacillota</taxon>
        <taxon>Bacilli</taxon>
        <taxon>Lactobacillales</taxon>
        <taxon>Enterococcaceae</taxon>
        <taxon>Enterococcus</taxon>
    </lineage>
</organism>
<evidence type="ECO:0000313" key="2">
    <source>
        <dbReference type="EMBL" id="QHT44886.1"/>
    </source>
</evidence>
<dbReference type="GeneID" id="66455854"/>
<reference evidence="2" key="2">
    <citation type="journal article" date="2020" name="J. Antimicrob. Chemother.">
        <title>Tandem amplification of the vanM gene cluster drives vancomycin resistance in vancomycin-variable enterococci.</title>
        <authorList>
            <person name="Sun L."/>
            <person name="Chen Y."/>
            <person name="Hua X."/>
            <person name="Chen Y."/>
            <person name="Hong J."/>
            <person name="Wu X."/>
            <person name="Jiang Y."/>
            <person name="van Schaik W."/>
            <person name="Qu T."/>
            <person name="Yu Y."/>
        </authorList>
    </citation>
    <scope>NUCLEOTIDE SEQUENCE [LARGE SCALE GENOMIC DNA]</scope>
    <source>
        <strain evidence="2">ZY2</strain>
        <plasmid evidence="2">pZY2</plasmid>
    </source>
</reference>
<dbReference type="RefSeq" id="WP_010730993.1">
    <property type="nucleotide sequence ID" value="NZ_AP022343.1"/>
</dbReference>